<name>A0A517MIE0_9BACT</name>
<protein>
    <submittedName>
        <fullName evidence="1">Uncharacterized protein</fullName>
    </submittedName>
</protein>
<dbReference type="EMBL" id="CP036262">
    <property type="protein sequence ID" value="QDS94652.1"/>
    <property type="molecule type" value="Genomic_DNA"/>
</dbReference>
<gene>
    <name evidence="1" type="ORF">FF011L_34320</name>
</gene>
<dbReference type="AlphaFoldDB" id="A0A517MIE0"/>
<sequence length="103" mass="11727">MKFRISFALTRADLAQQIDVRILHHSKVQRIRLRSVIICEAHADWQDEQIQSINESLESLARVNADLVVKSARTVIDLYSAIDDVRKVPVLNLSVRESCSEKG</sequence>
<dbReference type="Proteomes" id="UP000320672">
    <property type="component" value="Chromosome"/>
</dbReference>
<dbReference type="KEGG" id="rml:FF011L_34320"/>
<evidence type="ECO:0000313" key="1">
    <source>
        <dbReference type="EMBL" id="QDS94652.1"/>
    </source>
</evidence>
<evidence type="ECO:0000313" key="2">
    <source>
        <dbReference type="Proteomes" id="UP000320672"/>
    </source>
</evidence>
<accession>A0A517MIE0</accession>
<keyword evidence="2" id="KW-1185">Reference proteome</keyword>
<reference evidence="1 2" key="1">
    <citation type="submission" date="2019-02" db="EMBL/GenBank/DDBJ databases">
        <title>Deep-cultivation of Planctomycetes and their phenomic and genomic characterization uncovers novel biology.</title>
        <authorList>
            <person name="Wiegand S."/>
            <person name="Jogler M."/>
            <person name="Boedeker C."/>
            <person name="Pinto D."/>
            <person name="Vollmers J."/>
            <person name="Rivas-Marin E."/>
            <person name="Kohn T."/>
            <person name="Peeters S.H."/>
            <person name="Heuer A."/>
            <person name="Rast P."/>
            <person name="Oberbeckmann S."/>
            <person name="Bunk B."/>
            <person name="Jeske O."/>
            <person name="Meyerdierks A."/>
            <person name="Storesund J.E."/>
            <person name="Kallscheuer N."/>
            <person name="Luecker S."/>
            <person name="Lage O.M."/>
            <person name="Pohl T."/>
            <person name="Merkel B.J."/>
            <person name="Hornburger P."/>
            <person name="Mueller R.-W."/>
            <person name="Bruemmer F."/>
            <person name="Labrenz M."/>
            <person name="Spormann A.M."/>
            <person name="Op den Camp H."/>
            <person name="Overmann J."/>
            <person name="Amann R."/>
            <person name="Jetten M.S.M."/>
            <person name="Mascher T."/>
            <person name="Medema M.H."/>
            <person name="Devos D.P."/>
            <person name="Kaster A.-K."/>
            <person name="Ovreas L."/>
            <person name="Rohde M."/>
            <person name="Galperin M.Y."/>
            <person name="Jogler C."/>
        </authorList>
    </citation>
    <scope>NUCLEOTIDE SEQUENCE [LARGE SCALE GENOMIC DNA]</scope>
    <source>
        <strain evidence="1 2">FF011L</strain>
    </source>
</reference>
<proteinExistence type="predicted"/>
<organism evidence="1 2">
    <name type="scientific">Roseimaritima multifibrata</name>
    <dbReference type="NCBI Taxonomy" id="1930274"/>
    <lineage>
        <taxon>Bacteria</taxon>
        <taxon>Pseudomonadati</taxon>
        <taxon>Planctomycetota</taxon>
        <taxon>Planctomycetia</taxon>
        <taxon>Pirellulales</taxon>
        <taxon>Pirellulaceae</taxon>
        <taxon>Roseimaritima</taxon>
    </lineage>
</organism>